<name>A0ACA9RBB7_9GLOM</name>
<evidence type="ECO:0000313" key="2">
    <source>
        <dbReference type="Proteomes" id="UP000789920"/>
    </source>
</evidence>
<evidence type="ECO:0000313" key="1">
    <source>
        <dbReference type="EMBL" id="CAG8785899.1"/>
    </source>
</evidence>
<proteinExistence type="predicted"/>
<sequence length="59" mass="6865">FTKIVYFQVNSDAIILNNPIIEFMYLALSIPLPVGLVWLGVFKRRCSIQLIRDKIIEEL</sequence>
<keyword evidence="2" id="KW-1185">Reference proteome</keyword>
<gene>
    <name evidence="1" type="ORF">RPERSI_LOCUS18292</name>
</gene>
<organism evidence="1 2">
    <name type="scientific">Racocetra persica</name>
    <dbReference type="NCBI Taxonomy" id="160502"/>
    <lineage>
        <taxon>Eukaryota</taxon>
        <taxon>Fungi</taxon>
        <taxon>Fungi incertae sedis</taxon>
        <taxon>Mucoromycota</taxon>
        <taxon>Glomeromycotina</taxon>
        <taxon>Glomeromycetes</taxon>
        <taxon>Diversisporales</taxon>
        <taxon>Gigasporaceae</taxon>
        <taxon>Racocetra</taxon>
    </lineage>
</organism>
<protein>
    <submittedName>
        <fullName evidence="1">18928_t:CDS:1</fullName>
    </submittedName>
</protein>
<feature type="non-terminal residue" evidence="1">
    <location>
        <position position="1"/>
    </location>
</feature>
<dbReference type="Proteomes" id="UP000789920">
    <property type="component" value="Unassembled WGS sequence"/>
</dbReference>
<accession>A0ACA9RBB7</accession>
<comment type="caution">
    <text evidence="1">The sequence shown here is derived from an EMBL/GenBank/DDBJ whole genome shotgun (WGS) entry which is preliminary data.</text>
</comment>
<reference evidence="1" key="1">
    <citation type="submission" date="2021-06" db="EMBL/GenBank/DDBJ databases">
        <authorList>
            <person name="Kallberg Y."/>
            <person name="Tangrot J."/>
            <person name="Rosling A."/>
        </authorList>
    </citation>
    <scope>NUCLEOTIDE SEQUENCE</scope>
    <source>
        <strain evidence="1">MA461A</strain>
    </source>
</reference>
<feature type="non-terminal residue" evidence="1">
    <location>
        <position position="59"/>
    </location>
</feature>
<dbReference type="EMBL" id="CAJVQC010048219">
    <property type="protein sequence ID" value="CAG8785899.1"/>
    <property type="molecule type" value="Genomic_DNA"/>
</dbReference>